<evidence type="ECO:0000313" key="1">
    <source>
        <dbReference type="EMBL" id="SIT59002.1"/>
    </source>
</evidence>
<evidence type="ECO:0008006" key="3">
    <source>
        <dbReference type="Google" id="ProtNLM"/>
    </source>
</evidence>
<dbReference type="RefSeq" id="WP_077382142.1">
    <property type="nucleotide sequence ID" value="NZ_FTPD01000056.1"/>
</dbReference>
<reference evidence="2" key="1">
    <citation type="submission" date="2017-01" db="EMBL/GenBank/DDBJ databases">
        <authorList>
            <person name="Brunel B."/>
        </authorList>
    </citation>
    <scope>NUCLEOTIDE SEQUENCE [LARGE SCALE GENOMIC DNA]</scope>
</reference>
<dbReference type="AlphaFoldDB" id="A0A1R3VGL5"/>
<protein>
    <recommendedName>
        <fullName evidence="3">CMD domain protein</fullName>
    </recommendedName>
</protein>
<gene>
    <name evidence="1" type="ORF">BQ8794_60311</name>
</gene>
<name>A0A1R3VGL5_9HYPH</name>
<dbReference type="Gene3D" id="1.20.1290.10">
    <property type="entry name" value="AhpD-like"/>
    <property type="match status" value="1"/>
</dbReference>
<dbReference type="SUPFAM" id="SSF69118">
    <property type="entry name" value="AhpD-like"/>
    <property type="match status" value="1"/>
</dbReference>
<dbReference type="EMBL" id="FTPD01000056">
    <property type="protein sequence ID" value="SIT59002.1"/>
    <property type="molecule type" value="Genomic_DNA"/>
</dbReference>
<organism evidence="1 2">
    <name type="scientific">Mesorhizobium prunaredense</name>
    <dbReference type="NCBI Taxonomy" id="1631249"/>
    <lineage>
        <taxon>Bacteria</taxon>
        <taxon>Pseudomonadati</taxon>
        <taxon>Pseudomonadota</taxon>
        <taxon>Alphaproteobacteria</taxon>
        <taxon>Hyphomicrobiales</taxon>
        <taxon>Phyllobacteriaceae</taxon>
        <taxon>Mesorhizobium</taxon>
    </lineage>
</organism>
<dbReference type="STRING" id="1631249.BQ8794_60311"/>
<dbReference type="InterPro" id="IPR029032">
    <property type="entry name" value="AhpD-like"/>
</dbReference>
<accession>A0A1R3VGL5</accession>
<proteinExistence type="predicted"/>
<dbReference type="Proteomes" id="UP000188388">
    <property type="component" value="Unassembled WGS sequence"/>
</dbReference>
<evidence type="ECO:0000313" key="2">
    <source>
        <dbReference type="Proteomes" id="UP000188388"/>
    </source>
</evidence>
<sequence>MNDVVLRLSGIDPQSELAKVIAKRADIFELTEKTHDAALRPSDPGGLSHAMRAAIACRIASLNDDAAFRDHFGAMLDQAAPDETERQVSDLDFRASDPRISALIRHADLVAANPRAASGRDIELLRQAGIVEADVVRLSELVAFVSYQIRVVAGLRLMRQSA</sequence>
<keyword evidence="2" id="KW-1185">Reference proteome</keyword>